<protein>
    <recommendedName>
        <fullName evidence="3">CheW-like domain-containing protein</fullName>
    </recommendedName>
</protein>
<dbReference type="AlphaFoldDB" id="A0A7Z8KSC4"/>
<evidence type="ECO:0000313" key="1">
    <source>
        <dbReference type="EMBL" id="TQD27559.1"/>
    </source>
</evidence>
<evidence type="ECO:0000313" key="2">
    <source>
        <dbReference type="Proteomes" id="UP000319335"/>
    </source>
</evidence>
<name>A0A7Z8KSC4_9EURY</name>
<proteinExistence type="predicted"/>
<accession>A0A7Z8KSC4</accession>
<keyword evidence="2" id="KW-1185">Reference proteome</keyword>
<sequence>MDIMNVKEIIHIPEPFRILQSPCACVGKLDDCLLLLIDSRKILGKDEQLSIINSGYRDLF</sequence>
<comment type="caution">
    <text evidence="1">The sequence shown here is derived from an EMBL/GenBank/DDBJ whole genome shotgun (WGS) entry which is preliminary data.</text>
</comment>
<dbReference type="EMBL" id="VIAQ01000008">
    <property type="protein sequence ID" value="TQD27559.1"/>
    <property type="molecule type" value="Genomic_DNA"/>
</dbReference>
<dbReference type="Proteomes" id="UP000319335">
    <property type="component" value="Unassembled WGS sequence"/>
</dbReference>
<organism evidence="1 2">
    <name type="scientific">Methanolobus vulcani</name>
    <dbReference type="NCBI Taxonomy" id="38026"/>
    <lineage>
        <taxon>Archaea</taxon>
        <taxon>Methanobacteriati</taxon>
        <taxon>Methanobacteriota</taxon>
        <taxon>Stenosarchaea group</taxon>
        <taxon>Methanomicrobia</taxon>
        <taxon>Methanosarcinales</taxon>
        <taxon>Methanosarcinaceae</taxon>
        <taxon>Methanolobus</taxon>
    </lineage>
</organism>
<evidence type="ECO:0008006" key="3">
    <source>
        <dbReference type="Google" id="ProtNLM"/>
    </source>
</evidence>
<reference evidence="1 2" key="1">
    <citation type="submission" date="2019-06" db="EMBL/GenBank/DDBJ databases">
        <title>Draft genome sequence of Methanolobus vulcani B1d.</title>
        <authorList>
            <person name="Creighbaum A.J."/>
            <person name="Ticak T."/>
            <person name="Hariraju D."/>
            <person name="Arivett B.A."/>
            <person name="Ferguson D.J.Jr."/>
        </authorList>
    </citation>
    <scope>NUCLEOTIDE SEQUENCE [LARGE SCALE GENOMIC DNA]</scope>
    <source>
        <strain evidence="1 2">B1d</strain>
    </source>
</reference>
<gene>
    <name evidence="1" type="ORF">FKV42_02535</name>
</gene>